<evidence type="ECO:0000256" key="1">
    <source>
        <dbReference type="SAM" id="MobiDB-lite"/>
    </source>
</evidence>
<dbReference type="Proteomes" id="UP000320762">
    <property type="component" value="Unassembled WGS sequence"/>
</dbReference>
<organism evidence="2 3">
    <name type="scientific">Schizophyllum amplum</name>
    <dbReference type="NCBI Taxonomy" id="97359"/>
    <lineage>
        <taxon>Eukaryota</taxon>
        <taxon>Fungi</taxon>
        <taxon>Dikarya</taxon>
        <taxon>Basidiomycota</taxon>
        <taxon>Agaricomycotina</taxon>
        <taxon>Agaricomycetes</taxon>
        <taxon>Agaricomycetidae</taxon>
        <taxon>Agaricales</taxon>
        <taxon>Schizophyllaceae</taxon>
        <taxon>Schizophyllum</taxon>
    </lineage>
</organism>
<feature type="region of interest" description="Disordered" evidence="1">
    <location>
        <begin position="293"/>
        <end position="341"/>
    </location>
</feature>
<feature type="compositionally biased region" description="Polar residues" evidence="1">
    <location>
        <begin position="310"/>
        <end position="323"/>
    </location>
</feature>
<dbReference type="AlphaFoldDB" id="A0A550CWL3"/>
<keyword evidence="3" id="KW-1185">Reference proteome</keyword>
<accession>A0A550CWL3</accession>
<dbReference type="OrthoDB" id="2919059at2759"/>
<sequence>MLYNRGVVHTSFPRNIQECELFPHLNAIRGIMDYFRPIKLPESLDTGLGIADTARTIAAIREYNTYVDLQDELAELTQTELYSTRLSRLTTEQEVIIIQHIIGALPLILETSAAACRIDWSHYVEHEGRVICWDPLHIRFLEGLVQNDEGSYEKIFLRMEYDIKMPRIIPLTLRSLAREFTLRQLVDADFNLEGMEELTANAEKRQKALGKRTPTKTWPADVLEDYGNGEVEHARNYIAQARQQSRDIHCWAENLLTDDSCLSRLQEEPVQARCDAISGIRITDFLFEREAEQQSALAEKNPRQPRPEITVSSHTLFTDTQRLAQERPGDPRGGLGLPDHKDLAQGALRATRRSLPTFVSDSPTVVDVLPRMPSPAPSDSEAGVSSMRVEVSMTMEPLPEQRFPLMIAFYFAEYKRSHDWVFTMQCLNQAFSYLTSSVHKLAALGIYDCPTFCLATDGPVGYVYVAWGFRVVQTAHLPSKGPPVLVWIASRNPQKFDLTDYKQAIQFCTFLLCLRHVHAERPPMDS</sequence>
<reference evidence="2 3" key="1">
    <citation type="journal article" date="2019" name="New Phytol.">
        <title>Comparative genomics reveals unique wood-decay strategies and fruiting body development in the Schizophyllaceae.</title>
        <authorList>
            <person name="Almasi E."/>
            <person name="Sahu N."/>
            <person name="Krizsan K."/>
            <person name="Balint B."/>
            <person name="Kovacs G.M."/>
            <person name="Kiss B."/>
            <person name="Cseklye J."/>
            <person name="Drula E."/>
            <person name="Henrissat B."/>
            <person name="Nagy I."/>
            <person name="Chovatia M."/>
            <person name="Adam C."/>
            <person name="LaButti K."/>
            <person name="Lipzen A."/>
            <person name="Riley R."/>
            <person name="Grigoriev I.V."/>
            <person name="Nagy L.G."/>
        </authorList>
    </citation>
    <scope>NUCLEOTIDE SEQUENCE [LARGE SCALE GENOMIC DNA]</scope>
    <source>
        <strain evidence="2 3">NL-1724</strain>
    </source>
</reference>
<evidence type="ECO:0000313" key="3">
    <source>
        <dbReference type="Proteomes" id="UP000320762"/>
    </source>
</evidence>
<gene>
    <name evidence="2" type="ORF">BD626DRAFT_6938</name>
</gene>
<proteinExistence type="predicted"/>
<protein>
    <submittedName>
        <fullName evidence="2">Uncharacterized protein</fullName>
    </submittedName>
</protein>
<dbReference type="EMBL" id="VDMD01000001">
    <property type="protein sequence ID" value="TRM69163.1"/>
    <property type="molecule type" value="Genomic_DNA"/>
</dbReference>
<evidence type="ECO:0000313" key="2">
    <source>
        <dbReference type="EMBL" id="TRM69163.1"/>
    </source>
</evidence>
<comment type="caution">
    <text evidence="2">The sequence shown here is derived from an EMBL/GenBank/DDBJ whole genome shotgun (WGS) entry which is preliminary data.</text>
</comment>
<name>A0A550CWL3_9AGAR</name>